<dbReference type="InterPro" id="IPR036661">
    <property type="entry name" value="Luciferase-like_sf"/>
</dbReference>
<evidence type="ECO:0000313" key="2">
    <source>
        <dbReference type="EMBL" id="AWT57435.1"/>
    </source>
</evidence>
<dbReference type="InterPro" id="IPR050564">
    <property type="entry name" value="F420-G6PD/mer"/>
</dbReference>
<protein>
    <submittedName>
        <fullName evidence="2">Bacterial luciferase family protein</fullName>
    </submittedName>
</protein>
<dbReference type="InterPro" id="IPR019921">
    <property type="entry name" value="Lucif-like_OxRdtase_Rv2161c"/>
</dbReference>
<dbReference type="Gene3D" id="3.20.20.30">
    <property type="entry name" value="Luciferase-like domain"/>
    <property type="match status" value="1"/>
</dbReference>
<evidence type="ECO:0000259" key="1">
    <source>
        <dbReference type="Pfam" id="PF00296"/>
    </source>
</evidence>
<dbReference type="EMBL" id="CP027541">
    <property type="protein sequence ID" value="AWT57435.1"/>
    <property type="molecule type" value="Genomic_DNA"/>
</dbReference>
<dbReference type="PANTHER" id="PTHR43244:SF2">
    <property type="entry name" value="CONSERVED HYPOTHETICAL ALANINE AND PROLINE-RICH PROTEIN"/>
    <property type="match status" value="1"/>
</dbReference>
<evidence type="ECO:0000313" key="3">
    <source>
        <dbReference type="Proteomes" id="UP000011200"/>
    </source>
</evidence>
<dbReference type="NCBIfam" id="TIGR03619">
    <property type="entry name" value="F420_Rv2161c"/>
    <property type="match status" value="1"/>
</dbReference>
<dbReference type="SUPFAM" id="SSF51679">
    <property type="entry name" value="Bacterial luciferase-like"/>
    <property type="match status" value="1"/>
</dbReference>
<feature type="domain" description="Luciferase-like" evidence="1">
    <location>
        <begin position="19"/>
        <end position="237"/>
    </location>
</feature>
<dbReference type="Pfam" id="PF00296">
    <property type="entry name" value="Bac_luciferase"/>
    <property type="match status" value="1"/>
</dbReference>
<dbReference type="AlphaFoldDB" id="A0A2U9Q1I1"/>
<dbReference type="PANTHER" id="PTHR43244">
    <property type="match status" value="1"/>
</dbReference>
<reference evidence="2 3" key="1">
    <citation type="journal article" date="2013" name="Genome Announc.">
        <title>Draft genome sequence of MKD8, a conjugal recipient Mycobacterium smegmatis strain.</title>
        <authorList>
            <person name="Gray T.A."/>
            <person name="Palumbo M.J."/>
            <person name="Derbyshire K.M."/>
        </authorList>
    </citation>
    <scope>NUCLEOTIDE SEQUENCE [LARGE SCALE GENOMIC DNA]</scope>
    <source>
        <strain evidence="2 3">MKD8</strain>
    </source>
</reference>
<sequence length="288" mass="31572">MDLGFVSLNTPRDLAPDVLARELESRGFESLWVGEHPQIPVAAAGQFHPVLLKAQKQIRDPLLSLMMAAHVTTTLRLGTAVALPLEHELFTLAKQVATLDHMSGGRLLFGVGVGARAEFEVATRIAWPARYRALGDMIGALDALWRDDESEHHGSEHHGEFFDFDPVWSHPKPHQRPRPPVLAAATGPNAIRECLAWADGWLPGDAAVRDVERALTGFRRTAEDAGRDPETLDLTIMAWGDPGVDVLARYRDLGFNRAVVGGGRRGGSDHTATLEFIDRYAEMLGKLS</sequence>
<dbReference type="RefSeq" id="WP_003898043.1">
    <property type="nucleotide sequence ID" value="NZ_CP027541.1"/>
</dbReference>
<dbReference type="GO" id="GO:0016705">
    <property type="term" value="F:oxidoreductase activity, acting on paired donors, with incorporation or reduction of molecular oxygen"/>
    <property type="evidence" value="ECO:0007669"/>
    <property type="project" value="InterPro"/>
</dbReference>
<dbReference type="Proteomes" id="UP000011200">
    <property type="component" value="Chromosome"/>
</dbReference>
<dbReference type="InterPro" id="IPR011251">
    <property type="entry name" value="Luciferase-like_dom"/>
</dbReference>
<accession>A0A2U9Q1I1</accession>
<organism evidence="2 3">
    <name type="scientific">Mycolicibacterium smegmatis (strain MKD8)</name>
    <name type="common">Mycobacterium smegmatis</name>
    <dbReference type="NCBI Taxonomy" id="1214915"/>
    <lineage>
        <taxon>Bacteria</taxon>
        <taxon>Bacillati</taxon>
        <taxon>Actinomycetota</taxon>
        <taxon>Actinomycetes</taxon>
        <taxon>Mycobacteriales</taxon>
        <taxon>Mycobacteriaceae</taxon>
        <taxon>Mycolicibacterium</taxon>
    </lineage>
</organism>
<name>A0A2U9Q1I1_MYCSE</name>
<gene>
    <name evidence="2" type="ORF">D806_065020</name>
</gene>
<proteinExistence type="predicted"/>
<reference evidence="3" key="2">
    <citation type="submission" date="2018-03" db="EMBL/GenBank/DDBJ databases">
        <authorList>
            <person name="Derbyshire K."/>
            <person name="Gray T.A."/>
            <person name="Champion M."/>
        </authorList>
    </citation>
    <scope>NUCLEOTIDE SEQUENCE [LARGE SCALE GENOMIC DNA]</scope>
    <source>
        <strain evidence="3">MKD8</strain>
    </source>
</reference>